<proteinExistence type="predicted"/>
<dbReference type="InterPro" id="IPR038071">
    <property type="entry name" value="UROD/MetE-like_sf"/>
</dbReference>
<accession>A0A5C8PUG3</accession>
<dbReference type="GO" id="GO:0003871">
    <property type="term" value="F:5-methyltetrahydropteroyltriglutamate-homocysteine S-methyltransferase activity"/>
    <property type="evidence" value="ECO:0007669"/>
    <property type="project" value="InterPro"/>
</dbReference>
<dbReference type="GO" id="GO:0009086">
    <property type="term" value="P:methionine biosynthetic process"/>
    <property type="evidence" value="ECO:0007669"/>
    <property type="project" value="InterPro"/>
</dbReference>
<dbReference type="RefSeq" id="WP_147845512.1">
    <property type="nucleotide sequence ID" value="NZ_VDUZ01000003.1"/>
</dbReference>
<dbReference type="EMBL" id="VDUZ01000003">
    <property type="protein sequence ID" value="TXL81603.1"/>
    <property type="molecule type" value="Genomic_DNA"/>
</dbReference>
<protein>
    <submittedName>
        <fullName evidence="2">Methionine synthase</fullName>
    </submittedName>
</protein>
<organism evidence="2 3">
    <name type="scientific">Vineibacter terrae</name>
    <dbReference type="NCBI Taxonomy" id="2586908"/>
    <lineage>
        <taxon>Bacteria</taxon>
        <taxon>Pseudomonadati</taxon>
        <taxon>Pseudomonadota</taxon>
        <taxon>Alphaproteobacteria</taxon>
        <taxon>Hyphomicrobiales</taxon>
        <taxon>Vineibacter</taxon>
    </lineage>
</organism>
<gene>
    <name evidence="2" type="ORF">FHP25_03490</name>
</gene>
<evidence type="ECO:0000259" key="1">
    <source>
        <dbReference type="Pfam" id="PF01717"/>
    </source>
</evidence>
<dbReference type="Proteomes" id="UP000321638">
    <property type="component" value="Unassembled WGS sequence"/>
</dbReference>
<feature type="domain" description="Cobalamin-independent methionine synthase MetE C-terminal/archaeal" evidence="1">
    <location>
        <begin position="9"/>
        <end position="84"/>
    </location>
</feature>
<dbReference type="PANTHER" id="PTHR43844:SF2">
    <property type="entry name" value="SYNTHASE, VITAMIN-B12 INDEPENDENT, PUTATIVE (AFU_ORTHOLOGUE AFUA_3G12060)-RELATED"/>
    <property type="match status" value="1"/>
</dbReference>
<reference evidence="2 3" key="1">
    <citation type="submission" date="2019-06" db="EMBL/GenBank/DDBJ databases">
        <title>New taxonomy in bacterial strain CC-CFT640, isolated from vineyard.</title>
        <authorList>
            <person name="Lin S.-Y."/>
            <person name="Tsai C.-F."/>
            <person name="Young C.-C."/>
        </authorList>
    </citation>
    <scope>NUCLEOTIDE SEQUENCE [LARGE SCALE GENOMIC DNA]</scope>
    <source>
        <strain evidence="2 3">CC-CFT640</strain>
    </source>
</reference>
<evidence type="ECO:0000313" key="2">
    <source>
        <dbReference type="EMBL" id="TXL81603.1"/>
    </source>
</evidence>
<evidence type="ECO:0000313" key="3">
    <source>
        <dbReference type="Proteomes" id="UP000321638"/>
    </source>
</evidence>
<dbReference type="OrthoDB" id="244285at2"/>
<dbReference type="SUPFAM" id="SSF51726">
    <property type="entry name" value="UROD/MetE-like"/>
    <property type="match status" value="1"/>
</dbReference>
<dbReference type="InterPro" id="IPR002629">
    <property type="entry name" value="Met_Synth_C/arc"/>
</dbReference>
<name>A0A5C8PUG3_9HYPH</name>
<sequence>MHLSTDRILTTHVGSLPRSPALTDLLIRQERDEAIDTALLAREAQAAVAAVVERQIAAGVDIINDGEQPRVGFQTYVPQRMKGFGGASSRPFPTDYRDFPDFAKAMASRFARRSKVRDAPQAIAEVRYDDLSAAEAECALFEAASAKHAGRYVERFMTAASPGIIATTMLNAWYDSHEKYVFALAREMRKEYELIVARGYVLQLDAPDLAMERVVLFQDKPLAEFLAVVELHVAALNEALANIPRDRVRLHCCWGNWEGPHVHDVPVGEILPLLYQARVGGLSLEFANPRHQHEYAELKRQKLPAGMVLLPGVLDSTTNYVEHPEVVANRICEAVAAVGDRTRVIASTDCGFGTFAGYEFVAPDVVWAKLQAAAEGARIATKRLWG</sequence>
<dbReference type="Gene3D" id="3.20.20.210">
    <property type="match status" value="1"/>
</dbReference>
<dbReference type="GO" id="GO:0008270">
    <property type="term" value="F:zinc ion binding"/>
    <property type="evidence" value="ECO:0007669"/>
    <property type="project" value="InterPro"/>
</dbReference>
<comment type="caution">
    <text evidence="2">The sequence shown here is derived from an EMBL/GenBank/DDBJ whole genome shotgun (WGS) entry which is preliminary data.</text>
</comment>
<dbReference type="Pfam" id="PF01717">
    <property type="entry name" value="Meth_synt_2"/>
    <property type="match status" value="1"/>
</dbReference>
<dbReference type="AlphaFoldDB" id="A0A5C8PUG3"/>
<dbReference type="PANTHER" id="PTHR43844">
    <property type="entry name" value="METHIONINE SYNTHASE"/>
    <property type="match status" value="1"/>
</dbReference>
<keyword evidence="3" id="KW-1185">Reference proteome</keyword>